<keyword evidence="3" id="KW-1185">Reference proteome</keyword>
<keyword evidence="1" id="KW-0732">Signal</keyword>
<organism evidence="2 3">
    <name type="scientific">Caenorhabditis nigoni</name>
    <dbReference type="NCBI Taxonomy" id="1611254"/>
    <lineage>
        <taxon>Eukaryota</taxon>
        <taxon>Metazoa</taxon>
        <taxon>Ecdysozoa</taxon>
        <taxon>Nematoda</taxon>
        <taxon>Chromadorea</taxon>
        <taxon>Rhabditida</taxon>
        <taxon>Rhabditina</taxon>
        <taxon>Rhabditomorpha</taxon>
        <taxon>Rhabditoidea</taxon>
        <taxon>Rhabditidae</taxon>
        <taxon>Peloderinae</taxon>
        <taxon>Caenorhabditis</taxon>
    </lineage>
</organism>
<comment type="caution">
    <text evidence="2">The sequence shown here is derived from an EMBL/GenBank/DDBJ whole genome shotgun (WGS) entry which is preliminary data.</text>
</comment>
<sequence>MEHRKYHFITMKFQFLILLALVGFAASQNFIIINNCVQQTLNTLAASGDYSEEVINEARTDLANLATCGPLLTCLPNILNGLGDSGFANEFNQLFNSCVLALGGILG</sequence>
<evidence type="ECO:0000313" key="2">
    <source>
        <dbReference type="EMBL" id="PIC53476.1"/>
    </source>
</evidence>
<dbReference type="Proteomes" id="UP000230233">
    <property type="component" value="Chromosome I"/>
</dbReference>
<reference evidence="3" key="1">
    <citation type="submission" date="2017-10" db="EMBL/GenBank/DDBJ databases">
        <title>Rapid genome shrinkage in a self-fertile nematode reveals novel sperm competition proteins.</title>
        <authorList>
            <person name="Yin D."/>
            <person name="Schwarz E.M."/>
            <person name="Thomas C.G."/>
            <person name="Felde R.L."/>
            <person name="Korf I.F."/>
            <person name="Cutter A.D."/>
            <person name="Schartner C.M."/>
            <person name="Ralston E.J."/>
            <person name="Meyer B.J."/>
            <person name="Haag E.S."/>
        </authorList>
    </citation>
    <scope>NUCLEOTIDE SEQUENCE [LARGE SCALE GENOMIC DNA]</scope>
    <source>
        <strain evidence="3">JU1422</strain>
    </source>
</reference>
<feature type="chain" id="PRO_5013895880" description="DUF19 domain-containing protein" evidence="1">
    <location>
        <begin position="28"/>
        <end position="107"/>
    </location>
</feature>
<dbReference type="EMBL" id="PDUG01000001">
    <property type="protein sequence ID" value="PIC53476.1"/>
    <property type="molecule type" value="Genomic_DNA"/>
</dbReference>
<protein>
    <recommendedName>
        <fullName evidence="4">DUF19 domain-containing protein</fullName>
    </recommendedName>
</protein>
<proteinExistence type="predicted"/>
<dbReference type="AlphaFoldDB" id="A0A2G5VPH9"/>
<gene>
    <name evidence="2" type="primary">Cnig_chr_I.g3163</name>
    <name evidence="2" type="ORF">B9Z55_003163</name>
</gene>
<feature type="signal peptide" evidence="1">
    <location>
        <begin position="1"/>
        <end position="27"/>
    </location>
</feature>
<evidence type="ECO:0008006" key="4">
    <source>
        <dbReference type="Google" id="ProtNLM"/>
    </source>
</evidence>
<evidence type="ECO:0000256" key="1">
    <source>
        <dbReference type="SAM" id="SignalP"/>
    </source>
</evidence>
<evidence type="ECO:0000313" key="3">
    <source>
        <dbReference type="Proteomes" id="UP000230233"/>
    </source>
</evidence>
<name>A0A2G5VPH9_9PELO</name>
<accession>A0A2G5VPH9</accession>